<dbReference type="EMBL" id="LAKD02000041">
    <property type="protein sequence ID" value="OPF79080.1"/>
    <property type="molecule type" value="Genomic_DNA"/>
</dbReference>
<keyword evidence="2" id="KW-1185">Reference proteome</keyword>
<dbReference type="InterPro" id="IPR036249">
    <property type="entry name" value="Thioredoxin-like_sf"/>
</dbReference>
<dbReference type="Gene3D" id="3.40.30.10">
    <property type="entry name" value="Glutaredoxin"/>
    <property type="match status" value="1"/>
</dbReference>
<sequence length="190" mass="20278">MFLSALSLVLALFVALRVKKVLDPVTGMRSVTGQEHISAVPTGMTVPEAGELIDHNGAAFELPAADASGRWLLAFLSSECPGCKVQLPRYKKWVDSLGISPDRVITVVTGDESDGVEQYKTELGELSRVTHLDTSSPFVENMGVDVWPAYLVISEGKVQYSALSSSRLARIDGALFQEPESTPALAGGTA</sequence>
<gene>
    <name evidence="1" type="ORF">VT50_0217080</name>
</gene>
<evidence type="ECO:0000313" key="1">
    <source>
        <dbReference type="EMBL" id="OPF79080.1"/>
    </source>
</evidence>
<reference evidence="1" key="1">
    <citation type="submission" date="2016-12" db="EMBL/GenBank/DDBJ databases">
        <title>Genome sequence of Streptomyces antioxidans MUSC 164.</title>
        <authorList>
            <person name="Lee L.-H."/>
            <person name="Ser H.-L."/>
        </authorList>
    </citation>
    <scope>NUCLEOTIDE SEQUENCE [LARGE SCALE GENOMIC DNA]</scope>
    <source>
        <strain evidence="1">MUSC 164</strain>
    </source>
</reference>
<proteinExistence type="predicted"/>
<name>A0A1V4D4Y6_9ACTN</name>
<evidence type="ECO:0008006" key="3">
    <source>
        <dbReference type="Google" id="ProtNLM"/>
    </source>
</evidence>
<organism evidence="1 2">
    <name type="scientific">Streptomyces antioxidans</name>
    <dbReference type="NCBI Taxonomy" id="1507734"/>
    <lineage>
        <taxon>Bacteria</taxon>
        <taxon>Bacillati</taxon>
        <taxon>Actinomycetota</taxon>
        <taxon>Actinomycetes</taxon>
        <taxon>Kitasatosporales</taxon>
        <taxon>Streptomycetaceae</taxon>
        <taxon>Streptomyces</taxon>
    </lineage>
</organism>
<dbReference type="SUPFAM" id="SSF52833">
    <property type="entry name" value="Thioredoxin-like"/>
    <property type="match status" value="1"/>
</dbReference>
<dbReference type="Proteomes" id="UP000033615">
    <property type="component" value="Unassembled WGS sequence"/>
</dbReference>
<protein>
    <recommendedName>
        <fullName evidence="3">Thioredoxin domain-containing protein</fullName>
    </recommendedName>
</protein>
<dbReference type="AlphaFoldDB" id="A0A1V4D4Y6"/>
<evidence type="ECO:0000313" key="2">
    <source>
        <dbReference type="Proteomes" id="UP000033615"/>
    </source>
</evidence>
<accession>A0A1V4D4Y6</accession>
<comment type="caution">
    <text evidence="1">The sequence shown here is derived from an EMBL/GenBank/DDBJ whole genome shotgun (WGS) entry which is preliminary data.</text>
</comment>